<organism evidence="1">
    <name type="scientific">Arundo donax</name>
    <name type="common">Giant reed</name>
    <name type="synonym">Donax arundinaceus</name>
    <dbReference type="NCBI Taxonomy" id="35708"/>
    <lineage>
        <taxon>Eukaryota</taxon>
        <taxon>Viridiplantae</taxon>
        <taxon>Streptophyta</taxon>
        <taxon>Embryophyta</taxon>
        <taxon>Tracheophyta</taxon>
        <taxon>Spermatophyta</taxon>
        <taxon>Magnoliopsida</taxon>
        <taxon>Liliopsida</taxon>
        <taxon>Poales</taxon>
        <taxon>Poaceae</taxon>
        <taxon>PACMAD clade</taxon>
        <taxon>Arundinoideae</taxon>
        <taxon>Arundineae</taxon>
        <taxon>Arundo</taxon>
    </lineage>
</organism>
<evidence type="ECO:0000313" key="1">
    <source>
        <dbReference type="EMBL" id="JAD97053.1"/>
    </source>
</evidence>
<sequence length="13" mass="1453">MCSCLRLEGCHSN</sequence>
<reference evidence="1" key="2">
    <citation type="journal article" date="2015" name="Data Brief">
        <title>Shoot transcriptome of the giant reed, Arundo donax.</title>
        <authorList>
            <person name="Barrero R.A."/>
            <person name="Guerrero F.D."/>
            <person name="Moolhuijzen P."/>
            <person name="Goolsby J.A."/>
            <person name="Tidwell J."/>
            <person name="Bellgard S.E."/>
            <person name="Bellgard M.I."/>
        </authorList>
    </citation>
    <scope>NUCLEOTIDE SEQUENCE</scope>
    <source>
        <tissue evidence="1">Shoot tissue taken approximately 20 cm above the soil surface</tissue>
    </source>
</reference>
<reference evidence="1" key="1">
    <citation type="submission" date="2014-09" db="EMBL/GenBank/DDBJ databases">
        <authorList>
            <person name="Magalhaes I.L.F."/>
            <person name="Oliveira U."/>
            <person name="Santos F.R."/>
            <person name="Vidigal T.H.D.A."/>
            <person name="Brescovit A.D."/>
            <person name="Santos A.J."/>
        </authorList>
    </citation>
    <scope>NUCLEOTIDE SEQUENCE</scope>
    <source>
        <tissue evidence="1">Shoot tissue taken approximately 20 cm above the soil surface</tissue>
    </source>
</reference>
<name>A0A0A9EDH2_ARUDO</name>
<proteinExistence type="predicted"/>
<dbReference type="EMBL" id="GBRH01200842">
    <property type="protein sequence ID" value="JAD97053.1"/>
    <property type="molecule type" value="Transcribed_RNA"/>
</dbReference>
<accession>A0A0A9EDH2</accession>
<protein>
    <submittedName>
        <fullName evidence="1">Uncharacterized protein</fullName>
    </submittedName>
</protein>